<dbReference type="Proteomes" id="UP001057452">
    <property type="component" value="Chromosome 7"/>
</dbReference>
<sequence>SHSPLTWPHSLSLSTIKCPRQRWAFHYLSANSLATEQASGGGNGHRQAPVSNRAKQDAPKLGRNEASGYICANIIREPSHR</sequence>
<evidence type="ECO:0000313" key="2">
    <source>
        <dbReference type="Proteomes" id="UP001057452"/>
    </source>
</evidence>
<evidence type="ECO:0000313" key="1">
    <source>
        <dbReference type="EMBL" id="KAI4824739.1"/>
    </source>
</evidence>
<gene>
    <name evidence="1" type="ORF">KUCAC02_013234</name>
</gene>
<comment type="caution">
    <text evidence="1">The sequence shown here is derived from an EMBL/GenBank/DDBJ whole genome shotgun (WGS) entry which is preliminary data.</text>
</comment>
<proteinExistence type="predicted"/>
<feature type="non-terminal residue" evidence="1">
    <location>
        <position position="1"/>
    </location>
</feature>
<organism evidence="1 2">
    <name type="scientific">Chaenocephalus aceratus</name>
    <name type="common">Blackfin icefish</name>
    <name type="synonym">Chaenichthys aceratus</name>
    <dbReference type="NCBI Taxonomy" id="36190"/>
    <lineage>
        <taxon>Eukaryota</taxon>
        <taxon>Metazoa</taxon>
        <taxon>Chordata</taxon>
        <taxon>Craniata</taxon>
        <taxon>Vertebrata</taxon>
        <taxon>Euteleostomi</taxon>
        <taxon>Actinopterygii</taxon>
        <taxon>Neopterygii</taxon>
        <taxon>Teleostei</taxon>
        <taxon>Neoteleostei</taxon>
        <taxon>Acanthomorphata</taxon>
        <taxon>Eupercaria</taxon>
        <taxon>Perciformes</taxon>
        <taxon>Notothenioidei</taxon>
        <taxon>Channichthyidae</taxon>
        <taxon>Chaenocephalus</taxon>
    </lineage>
</organism>
<protein>
    <submittedName>
        <fullName evidence="1">Uncharacterized protein</fullName>
    </submittedName>
</protein>
<dbReference type="EMBL" id="CM043791">
    <property type="protein sequence ID" value="KAI4824739.1"/>
    <property type="molecule type" value="Genomic_DNA"/>
</dbReference>
<accession>A0ACB9XF66</accession>
<reference evidence="1" key="1">
    <citation type="submission" date="2022-05" db="EMBL/GenBank/DDBJ databases">
        <title>Chromosome-level genome of Chaenocephalus aceratus.</title>
        <authorList>
            <person name="Park H."/>
        </authorList>
    </citation>
    <scope>NUCLEOTIDE SEQUENCE</scope>
    <source>
        <strain evidence="1">KU_202001</strain>
    </source>
</reference>
<feature type="non-terminal residue" evidence="1">
    <location>
        <position position="81"/>
    </location>
</feature>
<keyword evidence="2" id="KW-1185">Reference proteome</keyword>
<name>A0ACB9XF66_CHAAC</name>